<dbReference type="OrthoDB" id="4772757at2759"/>
<reference evidence="1" key="1">
    <citation type="submission" date="2021-10" db="EMBL/GenBank/DDBJ databases">
        <authorList>
            <person name="Piombo E."/>
        </authorList>
    </citation>
    <scope>NUCLEOTIDE SEQUENCE</scope>
</reference>
<organism evidence="1 2">
    <name type="scientific">Clonostachys solani</name>
    <dbReference type="NCBI Taxonomy" id="160281"/>
    <lineage>
        <taxon>Eukaryota</taxon>
        <taxon>Fungi</taxon>
        <taxon>Dikarya</taxon>
        <taxon>Ascomycota</taxon>
        <taxon>Pezizomycotina</taxon>
        <taxon>Sordariomycetes</taxon>
        <taxon>Hypocreomycetidae</taxon>
        <taxon>Hypocreales</taxon>
        <taxon>Bionectriaceae</taxon>
        <taxon>Clonostachys</taxon>
    </lineage>
</organism>
<dbReference type="Proteomes" id="UP000775872">
    <property type="component" value="Unassembled WGS sequence"/>
</dbReference>
<protein>
    <submittedName>
        <fullName evidence="1">Uncharacterized protein</fullName>
    </submittedName>
</protein>
<comment type="caution">
    <text evidence="1">The sequence shown here is derived from an EMBL/GenBank/DDBJ whole genome shotgun (WGS) entry which is preliminary data.</text>
</comment>
<evidence type="ECO:0000313" key="2">
    <source>
        <dbReference type="Proteomes" id="UP000775872"/>
    </source>
</evidence>
<dbReference type="EMBL" id="CABFOC020000035">
    <property type="protein sequence ID" value="CAH0050262.1"/>
    <property type="molecule type" value="Genomic_DNA"/>
</dbReference>
<keyword evidence="2" id="KW-1185">Reference proteome</keyword>
<accession>A0A9N9Z749</accession>
<gene>
    <name evidence="1" type="ORF">CSOL1703_00002232</name>
</gene>
<proteinExistence type="predicted"/>
<name>A0A9N9Z749_9HYPO</name>
<sequence length="94" mass="10949">MSHSYNYQSLANTDCHCRKRTEVEQDICQFSHRELEELIEDGILPDCAEECLDELTAHMALGADGMFLWARLMITFIRSPAHSQRQENEDIARY</sequence>
<evidence type="ECO:0000313" key="1">
    <source>
        <dbReference type="EMBL" id="CAH0050262.1"/>
    </source>
</evidence>
<dbReference type="AlphaFoldDB" id="A0A9N9Z749"/>